<protein>
    <recommendedName>
        <fullName evidence="2">DUF6532 domain-containing protein</fullName>
    </recommendedName>
</protein>
<dbReference type="Pfam" id="PF20149">
    <property type="entry name" value="DUF6532"/>
    <property type="match status" value="1"/>
</dbReference>
<dbReference type="EMBL" id="JAGFBS010000107">
    <property type="protein sequence ID" value="KAG6369105.1"/>
    <property type="molecule type" value="Genomic_DNA"/>
</dbReference>
<feature type="domain" description="DUF6532" evidence="2">
    <location>
        <begin position="1047"/>
        <end position="1154"/>
    </location>
</feature>
<organism evidence="3 4">
    <name type="scientific">Boletus reticuloceps</name>
    <dbReference type="NCBI Taxonomy" id="495285"/>
    <lineage>
        <taxon>Eukaryota</taxon>
        <taxon>Fungi</taxon>
        <taxon>Dikarya</taxon>
        <taxon>Basidiomycota</taxon>
        <taxon>Agaricomycotina</taxon>
        <taxon>Agaricomycetes</taxon>
        <taxon>Agaricomycetidae</taxon>
        <taxon>Boletales</taxon>
        <taxon>Boletineae</taxon>
        <taxon>Boletaceae</taxon>
        <taxon>Boletoideae</taxon>
        <taxon>Boletus</taxon>
    </lineage>
</organism>
<feature type="region of interest" description="Disordered" evidence="1">
    <location>
        <begin position="36"/>
        <end position="63"/>
    </location>
</feature>
<dbReference type="Proteomes" id="UP000683000">
    <property type="component" value="Unassembled WGS sequence"/>
</dbReference>
<evidence type="ECO:0000256" key="1">
    <source>
        <dbReference type="SAM" id="MobiDB-lite"/>
    </source>
</evidence>
<sequence>MSDANFLPVDVPFMSRRRTTMDCVLISTASRIPRLGSNREHASATRDENQVFRDRDRTGSLTDSGAILDASDYIPTETTPDVDSLSSGEPPKKRIRMVAPRGMAGYPATVSMASNANAIGSKHGTLYCQEATHVDPSKGCPSAPITKCAILAKLQMYFGPYGFVCEKCAQMYPPSHLERHVSSEKHAQDLCLTTNGKKKREILGIVVSHLLTAHGVPPDVLSFDLPPTIPELIPGLTASLSYRCPVCPVPRWFSWKSLGPHFSGNHTNSPRPEKQTMKPRYIIRPYRLGVLNGSGGRSELSDIVIMLPGDWTPTNSDSSTQTFPPVAWRNRPLLPTSAPHLKAIGWYDYLQSLRGADVSSLMQLIAVRTEKDAASFLRKRATLEKGMNRIDKFLVRYLQDANTFLESCHPSVRKAVTAGTRAHFRKLSEKTYLNYRMIMMKTIRMLLRFRYFSRLKNRTHSSHLGSFSVASGKQQSLAVESLYNYLLAPEDDEDLFISLVHELLVSLVCHEIRGTGRMECPTDQSLFLHSLRSSPQGMIQFQTANQLTHDCAVLQYWFFAIVVHIARLEANSYGQFIFFSPGPQQTCELVSDERSSTTEEMAPGGILSDDTEHSGELVDAEEDHDDEEEDEQASGPTANEDDEPNGAIHILRIIHRERLNWLRTIPGNDYFTPFDRLKAIWFEVCPTAFKESAMTGHGFQADGTSIIIDAVGETHRLNLVDLGREARRITLEIESLLYQSLPDETADLLTSFPDLSQLSDDLNDPKSVFLQNARLIDPIVTSLAEALLPSFDNEAKIHTWLGYTDQLLDRFIVAITLTCGIPPRGFQFSSLQYHPCAESGAGRGLFLIEGNLAIGKPAAKQSDRSRQECLWFLPSAISNALVFHLGVLRPVVIRVLTGLRKEVVHQDTHIFCRTFPRMNGFHSWTGDEITRILQRHTKTLNIGLSVRIIRQLYTAFFRQYFPGLCTIGPQEDSLVDRQGQHRFYTSQRHYGQIVTNVPRSLGIDLTEARKMGAMSEILHVMFGLRPADDHLLQSLEHAHFVSCSRHKTHALDTARVLVVAEYGIASGGVGPRIIRNVSGLLGSQPYFRLPEKIGDKFGDDVLIQVLHAYIFGEGGPRQFEQTPPGGFSVSAVASAVTLIIQAIEEWSEGNYKPIFPHADLSASEHFRLIHERAESLLTDAKDHWSEEWHKLCGAVREYRPPQFKRIWSLRGLPEQ</sequence>
<dbReference type="OrthoDB" id="2687258at2759"/>
<dbReference type="InterPro" id="IPR045341">
    <property type="entry name" value="DUF6532"/>
</dbReference>
<gene>
    <name evidence="3" type="ORF">JVT61DRAFT_1496</name>
</gene>
<keyword evidence="4" id="KW-1185">Reference proteome</keyword>
<evidence type="ECO:0000313" key="3">
    <source>
        <dbReference type="EMBL" id="KAG6369105.1"/>
    </source>
</evidence>
<feature type="region of interest" description="Disordered" evidence="1">
    <location>
        <begin position="590"/>
        <end position="644"/>
    </location>
</feature>
<comment type="caution">
    <text evidence="3">The sequence shown here is derived from an EMBL/GenBank/DDBJ whole genome shotgun (WGS) entry which is preliminary data.</text>
</comment>
<reference evidence="3" key="1">
    <citation type="submission" date="2021-03" db="EMBL/GenBank/DDBJ databases">
        <title>Evolutionary innovations through gain and loss of genes in the ectomycorrhizal Boletales.</title>
        <authorList>
            <person name="Wu G."/>
            <person name="Miyauchi S."/>
            <person name="Morin E."/>
            <person name="Yang Z.-L."/>
            <person name="Xu J."/>
            <person name="Martin F.M."/>
        </authorList>
    </citation>
    <scope>NUCLEOTIDE SEQUENCE</scope>
    <source>
        <strain evidence="3">BR01</strain>
    </source>
</reference>
<feature type="compositionally biased region" description="Basic and acidic residues" evidence="1">
    <location>
        <begin position="37"/>
        <end position="58"/>
    </location>
</feature>
<name>A0A8I2YC20_9AGAM</name>
<evidence type="ECO:0000259" key="2">
    <source>
        <dbReference type="Pfam" id="PF20149"/>
    </source>
</evidence>
<dbReference type="AlphaFoldDB" id="A0A8I2YC20"/>
<evidence type="ECO:0000313" key="4">
    <source>
        <dbReference type="Proteomes" id="UP000683000"/>
    </source>
</evidence>
<feature type="compositionally biased region" description="Acidic residues" evidence="1">
    <location>
        <begin position="618"/>
        <end position="632"/>
    </location>
</feature>
<proteinExistence type="predicted"/>
<accession>A0A8I2YC20</accession>